<dbReference type="Proteomes" id="UP000321183">
    <property type="component" value="Chromosome"/>
</dbReference>
<accession>A0A510G952</accession>
<evidence type="ECO:0000313" key="4">
    <source>
        <dbReference type="Proteomes" id="UP000321183"/>
    </source>
</evidence>
<dbReference type="EMBL" id="AP019563">
    <property type="protein sequence ID" value="BBJ31215.1"/>
    <property type="molecule type" value="Genomic_DNA"/>
</dbReference>
<dbReference type="SUPFAM" id="SSF52402">
    <property type="entry name" value="Adenine nucleotide alpha hydrolases-like"/>
    <property type="match status" value="1"/>
</dbReference>
<dbReference type="Pfam" id="PF00582">
    <property type="entry name" value="Usp"/>
    <property type="match status" value="1"/>
</dbReference>
<evidence type="ECO:0000259" key="2">
    <source>
        <dbReference type="Pfam" id="PF00582"/>
    </source>
</evidence>
<dbReference type="RefSeq" id="WP_010423665.1">
    <property type="nucleotide sequence ID" value="NZ_AP019563.1"/>
</dbReference>
<organism evidence="3 4">
    <name type="scientific">Rickettsia asiatica</name>
    <dbReference type="NCBI Taxonomy" id="238800"/>
    <lineage>
        <taxon>Bacteria</taxon>
        <taxon>Pseudomonadati</taxon>
        <taxon>Pseudomonadota</taxon>
        <taxon>Alphaproteobacteria</taxon>
        <taxon>Rickettsiales</taxon>
        <taxon>Rickettsiaceae</taxon>
        <taxon>Rickettsieae</taxon>
        <taxon>Rickettsia</taxon>
        <taxon>spotted fever group</taxon>
    </lineage>
</organism>
<evidence type="ECO:0000313" key="3">
    <source>
        <dbReference type="EMBL" id="BBJ31215.1"/>
    </source>
</evidence>
<gene>
    <name evidence="3" type="ORF">RAS_03240</name>
</gene>
<dbReference type="Gene3D" id="3.40.50.620">
    <property type="entry name" value="HUPs"/>
    <property type="match status" value="1"/>
</dbReference>
<evidence type="ECO:0000256" key="1">
    <source>
        <dbReference type="ARBA" id="ARBA00008791"/>
    </source>
</evidence>
<name>A0A510G952_9RICK</name>
<dbReference type="AlphaFoldDB" id="A0A510G952"/>
<dbReference type="CDD" id="cd00293">
    <property type="entry name" value="USP-like"/>
    <property type="match status" value="1"/>
</dbReference>
<dbReference type="PRINTS" id="PR01438">
    <property type="entry name" value="UNVRSLSTRESS"/>
</dbReference>
<comment type="similarity">
    <text evidence="1">Belongs to the universal stress protein A family.</text>
</comment>
<protein>
    <submittedName>
        <fullName evidence="3">Universal stress protein UspA</fullName>
    </submittedName>
</protein>
<feature type="domain" description="UspA" evidence="2">
    <location>
        <begin position="7"/>
        <end position="146"/>
    </location>
</feature>
<dbReference type="PANTHER" id="PTHR46268:SF6">
    <property type="entry name" value="UNIVERSAL STRESS PROTEIN UP12"/>
    <property type="match status" value="1"/>
</dbReference>
<sequence>MSENTIFKNILIPIDLNDKKSIKGILSKALMLATNFQAKLHFMYVIPEFGTKMFEDYLPKNWRMEKKEKYQAQIKDLIKHYILDEIETDYYIGSGAVYDEIIKHSNEIKADLIIISAVRLQLKDYMLGPNASKIVRHSDISVLVVRDEE</sequence>
<reference evidence="3 4" key="1">
    <citation type="submission" date="2019-04" db="EMBL/GenBank/DDBJ databases">
        <title>Draft genome sequence of Rickettsia asiatica Maytaro1284.</title>
        <authorList>
            <person name="Thu M."/>
            <person name="Qiu Y."/>
            <person name="Nakao R."/>
        </authorList>
    </citation>
    <scope>NUCLEOTIDE SEQUENCE [LARGE SCALE GENOMIC DNA]</scope>
    <source>
        <strain evidence="3 4">Maytaro1284</strain>
    </source>
</reference>
<dbReference type="KEGG" id="ras:RAS_03240"/>
<dbReference type="PANTHER" id="PTHR46268">
    <property type="entry name" value="STRESS RESPONSE PROTEIN NHAX"/>
    <property type="match status" value="1"/>
</dbReference>
<dbReference type="InterPro" id="IPR014729">
    <property type="entry name" value="Rossmann-like_a/b/a_fold"/>
</dbReference>
<proteinExistence type="inferred from homology"/>
<dbReference type="InterPro" id="IPR006016">
    <property type="entry name" value="UspA"/>
</dbReference>
<keyword evidence="4" id="KW-1185">Reference proteome</keyword>
<dbReference type="InterPro" id="IPR006015">
    <property type="entry name" value="Universal_stress_UspA"/>
</dbReference>